<evidence type="ECO:0000256" key="2">
    <source>
        <dbReference type="SAM" id="MobiDB-lite"/>
    </source>
</evidence>
<comment type="caution">
    <text evidence="4">The sequence shown here is derived from an EMBL/GenBank/DDBJ whole genome shotgun (WGS) entry which is preliminary data.</text>
</comment>
<dbReference type="GO" id="GO:0005737">
    <property type="term" value="C:cytoplasm"/>
    <property type="evidence" value="ECO:0007669"/>
    <property type="project" value="TreeGrafter"/>
</dbReference>
<dbReference type="InterPro" id="IPR036322">
    <property type="entry name" value="WD40_repeat_dom_sf"/>
</dbReference>
<proteinExistence type="inferred from homology"/>
<comment type="similarity">
    <text evidence="1">Belongs to the WD repeat mio family.</text>
</comment>
<feature type="region of interest" description="Disordered" evidence="2">
    <location>
        <begin position="107"/>
        <end position="128"/>
    </location>
</feature>
<accession>A0A8K0NNC9</accession>
<feature type="region of interest" description="Disordered" evidence="2">
    <location>
        <begin position="544"/>
        <end position="580"/>
    </location>
</feature>
<dbReference type="PANTHER" id="PTHR16453">
    <property type="entry name" value="WD40 DOMAIN-CONTAINING PROTEIN MIO FAMILY MEMBER"/>
    <property type="match status" value="1"/>
</dbReference>
<dbReference type="SMART" id="SM00320">
    <property type="entry name" value="WD40"/>
    <property type="match status" value="4"/>
</dbReference>
<evidence type="ECO:0000259" key="3">
    <source>
        <dbReference type="Pfam" id="PF17034"/>
    </source>
</evidence>
<feature type="domain" description="GATOR2 complex protein MIO zinc-ribbon like" evidence="3">
    <location>
        <begin position="1044"/>
        <end position="1149"/>
    </location>
</feature>
<name>A0A8K0NNC9_9TREE</name>
<dbReference type="OrthoDB" id="341486at2759"/>
<evidence type="ECO:0000256" key="1">
    <source>
        <dbReference type="ARBA" id="ARBA00009713"/>
    </source>
</evidence>
<evidence type="ECO:0000313" key="5">
    <source>
        <dbReference type="Proteomes" id="UP000812966"/>
    </source>
</evidence>
<feature type="region of interest" description="Disordered" evidence="2">
    <location>
        <begin position="219"/>
        <end position="247"/>
    </location>
</feature>
<dbReference type="InterPro" id="IPR031488">
    <property type="entry name" value="Zn_ribbon_mio"/>
</dbReference>
<gene>
    <name evidence="4" type="ORF">FFLO_06093</name>
</gene>
<dbReference type="InterPro" id="IPR001680">
    <property type="entry name" value="WD40_rpt"/>
</dbReference>
<reference evidence="4" key="1">
    <citation type="submission" date="2020-04" db="EMBL/GenBank/DDBJ databases">
        <title>Analysis of mating type loci in Filobasidium floriforme.</title>
        <authorList>
            <person name="Nowrousian M."/>
        </authorList>
    </citation>
    <scope>NUCLEOTIDE SEQUENCE</scope>
    <source>
        <strain evidence="4">CBS 6242</strain>
    </source>
</reference>
<dbReference type="Pfam" id="PF17034">
    <property type="entry name" value="zinc_ribbon_16"/>
    <property type="match status" value="1"/>
</dbReference>
<evidence type="ECO:0000313" key="4">
    <source>
        <dbReference type="EMBL" id="KAG7528537.1"/>
    </source>
</evidence>
<dbReference type="InterPro" id="IPR015943">
    <property type="entry name" value="WD40/YVTN_repeat-like_dom_sf"/>
</dbReference>
<dbReference type="EMBL" id="JABELV010000178">
    <property type="protein sequence ID" value="KAG7528537.1"/>
    <property type="molecule type" value="Genomic_DNA"/>
</dbReference>
<keyword evidence="5" id="KW-1185">Reference proteome</keyword>
<dbReference type="AlphaFoldDB" id="A0A8K0NNC9"/>
<feature type="compositionally biased region" description="Low complexity" evidence="2">
    <location>
        <begin position="118"/>
        <end position="128"/>
    </location>
</feature>
<dbReference type="Proteomes" id="UP000812966">
    <property type="component" value="Unassembled WGS sequence"/>
</dbReference>
<dbReference type="PANTHER" id="PTHR16453:SF9">
    <property type="entry name" value="GATOR COMPLEX PROTEIN MIOS"/>
    <property type="match status" value="1"/>
</dbReference>
<sequence length="1152" mass="124995">MQSIKRVALSSPESSYPDGKSRYVISQMFTQFGGHTGEVKLYEYDRESSSSKLVAHATDLPGLKTIAWSNHPSYECLLACGTTQGKIHIVDLNSTTLQNYHPGNFDASQINSAESTRRTSSTTSSSSTILGTLNLPTNRACMQVAWSAVDPSVVIGGFDKVKQQASLCIWDLEVSLQGGGFDVGNGAAGRGRNAGPAGPGFVNGTRAGNVEKLRPYPFTEEDHRRPNIDYLNPDSHANTSDGSRRRPLQQYLPGECVNSVSTFTHTNTLVLAGTSSKAIKCVDLRVPGVSAEGANTGGQNSNPGESTGLGNLAFSLPTRAIYNLCTSTLYPHLFASCEDGLSGAVKIWDTRFLRSGTDHPGLFNFDINNNNNNNSLLSDPCSYDSGRGGVVALRWDQRESGRGGQRLGIGTKEGGVILYDVLSGETVDTTKDDGEGEGAGAGSEFGRTGSRRGGRSGGIKWTTLAGVKNTQTTSDAVLQTFAFLPPRDSGRSSVLSIFRDNKNTVEETGLSPLVASGRMGDASVALNSSMTLISPSEQVPMLPTAITPPLPGTTSSSGATPPLPRGRTRSQRGSQRTTLNVRNLSLNRNAMMDTNMVPEQPVVEQTRTRPTGQGGPLTWQRTPEGGGGMQGPSLQAAQAYLSEKTGAISPVPAPEDSADFDWSDIIGMDIGEAMRRKAMLDFGLELSSNDAIEAKIPTTDGFLFEWLDRFIRLMGLPEMRSMDGYDFTLQGVYGIWNGRPAAPSRSASAEREAGSDSFLYSKAVAARAAASRGGRTPDNSMDPDYIRAMETIIRQRPDEFLDTVLPVETSRRTHRRFMLAICGELTGARLEAEISRISQTQLTKAAWIALVNTQRDRAIRMLKQSDSDTHRMLSSFLQQGRIDQAVAKELRLSDPYMRAMVNYLAGGASWELTINDRDLPLLDRTVLAIRFVNDSALSAFLENQTKIAQQHGSLQGVPLTGLGEAGLEVISRYVDITGDIQVAAILGSTTRRPSAQVTRWIEDYRDMLDGWKLYRARVMFDMSRGNIARWYGDEIRTPKQVVVRCNFCQKNITSGGAREQTVQSKTRTMGCPTCHNRLPRCIVCLLQIDMVPPDGPAHHTLESAFVFCQTCHHGGHYQHIMEWFYGTGDEAGPNPHDVCAVSGCSCHCAALR</sequence>
<dbReference type="GO" id="GO:1904263">
    <property type="term" value="P:positive regulation of TORC1 signaling"/>
    <property type="evidence" value="ECO:0007669"/>
    <property type="project" value="TreeGrafter"/>
</dbReference>
<dbReference type="SUPFAM" id="SSF50978">
    <property type="entry name" value="WD40 repeat-like"/>
    <property type="match status" value="1"/>
</dbReference>
<protein>
    <recommendedName>
        <fullName evidence="3">GATOR2 complex protein MIO zinc-ribbon like domain-containing protein</fullName>
    </recommendedName>
</protein>
<organism evidence="4 5">
    <name type="scientific">Filobasidium floriforme</name>
    <dbReference type="NCBI Taxonomy" id="5210"/>
    <lineage>
        <taxon>Eukaryota</taxon>
        <taxon>Fungi</taxon>
        <taxon>Dikarya</taxon>
        <taxon>Basidiomycota</taxon>
        <taxon>Agaricomycotina</taxon>
        <taxon>Tremellomycetes</taxon>
        <taxon>Filobasidiales</taxon>
        <taxon>Filobasidiaceae</taxon>
        <taxon>Filobasidium</taxon>
    </lineage>
</organism>
<feature type="region of interest" description="Disordered" evidence="2">
    <location>
        <begin position="428"/>
        <end position="457"/>
    </location>
</feature>
<dbReference type="CDD" id="cd16691">
    <property type="entry name" value="mRING-H2-C3H3C2_Mio"/>
    <property type="match status" value="1"/>
</dbReference>
<dbReference type="Gene3D" id="2.130.10.10">
    <property type="entry name" value="YVTN repeat-like/Quinoprotein amine dehydrogenase"/>
    <property type="match status" value="2"/>
</dbReference>
<dbReference type="InterPro" id="IPR037593">
    <property type="entry name" value="MIOS/Sea4"/>
</dbReference>